<organism evidence="2 3">
    <name type="scientific">Psilocybe cyanescens</name>
    <dbReference type="NCBI Taxonomy" id="93625"/>
    <lineage>
        <taxon>Eukaryota</taxon>
        <taxon>Fungi</taxon>
        <taxon>Dikarya</taxon>
        <taxon>Basidiomycota</taxon>
        <taxon>Agaricomycotina</taxon>
        <taxon>Agaricomycetes</taxon>
        <taxon>Agaricomycetidae</taxon>
        <taxon>Agaricales</taxon>
        <taxon>Agaricineae</taxon>
        <taxon>Strophariaceae</taxon>
        <taxon>Psilocybe</taxon>
    </lineage>
</organism>
<feature type="compositionally biased region" description="Polar residues" evidence="1">
    <location>
        <begin position="59"/>
        <end position="74"/>
    </location>
</feature>
<evidence type="ECO:0000313" key="2">
    <source>
        <dbReference type="EMBL" id="PPQ90870.1"/>
    </source>
</evidence>
<name>A0A409XJC7_PSICY</name>
<reference evidence="2 3" key="1">
    <citation type="journal article" date="2018" name="Evol. Lett.">
        <title>Horizontal gene cluster transfer increased hallucinogenic mushroom diversity.</title>
        <authorList>
            <person name="Reynolds H.T."/>
            <person name="Vijayakumar V."/>
            <person name="Gluck-Thaler E."/>
            <person name="Korotkin H.B."/>
            <person name="Matheny P.B."/>
            <person name="Slot J.C."/>
        </authorList>
    </citation>
    <scope>NUCLEOTIDE SEQUENCE [LARGE SCALE GENOMIC DNA]</scope>
    <source>
        <strain evidence="2 3">2631</strain>
    </source>
</reference>
<protein>
    <submittedName>
        <fullName evidence="2">Uncharacterized protein</fullName>
    </submittedName>
</protein>
<sequence length="335" mass="37506">MSDVPFGNANPPNSSTSQTNSISGQPLKQKRLPVQPQSEPINPDPEPSEDNANDVEGGPSNTTKKAQQSSTISLHSPCKERVSKPMKANDWHTKKKDIPPEASKTKAIISAATMAQYNLAASVTASLVNNASTLFAVNTKICELRSSLSLDGQIAEDISHTPEEFHRLMFRSNILKTEEHSPGKVAANVELSHLQDKRCQMLKEQGFSHNFIWIVAKPVEAHSDDEYAQIKMADGVKKEVYKIKKKVGCSEKYTAFYRMIDKTKRWKKGTKVLREHVEIEGPDTPESTITTLPKHIAIDFFEPNHWNELLMVQKKIELLKDGYVVELPKLDMCKT</sequence>
<feature type="compositionally biased region" description="Low complexity" evidence="1">
    <location>
        <begin position="8"/>
        <end position="21"/>
    </location>
</feature>
<keyword evidence="3" id="KW-1185">Reference proteome</keyword>
<gene>
    <name evidence="2" type="ORF">CVT25_007340</name>
</gene>
<dbReference type="InParanoid" id="A0A409XJC7"/>
<proteinExistence type="predicted"/>
<accession>A0A409XJC7</accession>
<feature type="region of interest" description="Disordered" evidence="1">
    <location>
        <begin position="1"/>
        <end position="98"/>
    </location>
</feature>
<evidence type="ECO:0000256" key="1">
    <source>
        <dbReference type="SAM" id="MobiDB-lite"/>
    </source>
</evidence>
<feature type="compositionally biased region" description="Basic and acidic residues" evidence="1">
    <location>
        <begin position="77"/>
        <end position="98"/>
    </location>
</feature>
<dbReference type="EMBL" id="NHYD01001522">
    <property type="protein sequence ID" value="PPQ90870.1"/>
    <property type="molecule type" value="Genomic_DNA"/>
</dbReference>
<dbReference type="AlphaFoldDB" id="A0A409XJC7"/>
<dbReference type="Proteomes" id="UP000283269">
    <property type="component" value="Unassembled WGS sequence"/>
</dbReference>
<evidence type="ECO:0000313" key="3">
    <source>
        <dbReference type="Proteomes" id="UP000283269"/>
    </source>
</evidence>
<comment type="caution">
    <text evidence="2">The sequence shown here is derived from an EMBL/GenBank/DDBJ whole genome shotgun (WGS) entry which is preliminary data.</text>
</comment>